<dbReference type="Pfam" id="PF03799">
    <property type="entry name" value="FtsQ_DivIB_C"/>
    <property type="match status" value="1"/>
</dbReference>
<reference evidence="11" key="2">
    <citation type="submission" date="2014-09" db="EMBL/GenBank/DDBJ databases">
        <authorList>
            <consortium name="NBRP consortium"/>
            <person name="Sawabe T."/>
            <person name="Meirelles P."/>
            <person name="Nakanishi M."/>
            <person name="Sayaka M."/>
            <person name="Hattori M."/>
            <person name="Ohkuma M."/>
        </authorList>
    </citation>
    <scope>NUCLEOTIDE SEQUENCE [LARGE SCALE GENOMIC DNA]</scope>
    <source>
        <strain evidence="11">JCM 19239</strain>
    </source>
</reference>
<evidence type="ECO:0000256" key="5">
    <source>
        <dbReference type="ARBA" id="ARBA00022989"/>
    </source>
</evidence>
<dbReference type="PANTHER" id="PTHR32432">
    <property type="entry name" value="CELL DIVISION PROTEIN FTSA-RELATED"/>
    <property type="match status" value="1"/>
</dbReference>
<evidence type="ECO:0000256" key="3">
    <source>
        <dbReference type="ARBA" id="ARBA00022618"/>
    </source>
</evidence>
<evidence type="ECO:0000256" key="8">
    <source>
        <dbReference type="HAMAP-Rule" id="MF_02033"/>
    </source>
</evidence>
<dbReference type="NCBIfam" id="NF007009">
    <property type="entry name" value="PRK09472.1"/>
    <property type="match status" value="1"/>
</dbReference>
<dbReference type="CDD" id="cd24048">
    <property type="entry name" value="ASKHA_NBD_FtsA"/>
    <property type="match status" value="1"/>
</dbReference>
<comment type="function">
    <text evidence="8">Cell division protein that is involved in the assembly of the Z ring. May serve as a membrane anchor for the Z ring.</text>
</comment>
<dbReference type="InterPro" id="IPR045335">
    <property type="entry name" value="FtsQ_C_sf"/>
</dbReference>
<dbReference type="InterPro" id="IPR034746">
    <property type="entry name" value="POTRA"/>
</dbReference>
<keyword evidence="5" id="KW-1133">Transmembrane helix</keyword>
<evidence type="ECO:0000256" key="1">
    <source>
        <dbReference type="ARBA" id="ARBA00004370"/>
    </source>
</evidence>
<comment type="caution">
    <text evidence="10">The sequence shown here is derived from an EMBL/GenBank/DDBJ whole genome shotgun (WGS) entry which is preliminary data.</text>
</comment>
<dbReference type="InterPro" id="IPR050696">
    <property type="entry name" value="FtsA/MreB"/>
</dbReference>
<evidence type="ECO:0000256" key="4">
    <source>
        <dbReference type="ARBA" id="ARBA00022692"/>
    </source>
</evidence>
<dbReference type="InterPro" id="IPR020823">
    <property type="entry name" value="Cell_div_FtsA"/>
</dbReference>
<dbReference type="Gene3D" id="3.30.420.40">
    <property type="match status" value="2"/>
</dbReference>
<keyword evidence="2 8" id="KW-1003">Cell membrane</keyword>
<dbReference type="Proteomes" id="UP000029223">
    <property type="component" value="Unassembled WGS sequence"/>
</dbReference>
<dbReference type="Pfam" id="PF14450">
    <property type="entry name" value="FtsA"/>
    <property type="match status" value="1"/>
</dbReference>
<dbReference type="PANTHER" id="PTHR32432:SF4">
    <property type="entry name" value="CELL DIVISION PROTEIN FTSA"/>
    <property type="match status" value="1"/>
</dbReference>
<accession>A0ABQ0J5I7</accession>
<dbReference type="InterPro" id="IPR005548">
    <property type="entry name" value="Cell_div_FtsQ/DivIB_C"/>
</dbReference>
<dbReference type="InterPro" id="IPR013685">
    <property type="entry name" value="POTRA_FtsQ_type"/>
</dbReference>
<protein>
    <recommendedName>
        <fullName evidence="8">Cell division protein FtsA</fullName>
    </recommendedName>
</protein>
<keyword evidence="6 8" id="KW-0472">Membrane</keyword>
<dbReference type="Gene3D" id="3.30.1490.110">
    <property type="match status" value="1"/>
</dbReference>
<evidence type="ECO:0000259" key="9">
    <source>
        <dbReference type="PROSITE" id="PS51779"/>
    </source>
</evidence>
<dbReference type="Pfam" id="PF08478">
    <property type="entry name" value="POTRA_1"/>
    <property type="match status" value="1"/>
</dbReference>
<dbReference type="GO" id="GO:0051301">
    <property type="term" value="P:cell division"/>
    <property type="evidence" value="ECO:0007669"/>
    <property type="project" value="UniProtKB-KW"/>
</dbReference>
<dbReference type="EMBL" id="BBMS01000002">
    <property type="protein sequence ID" value="GAL24048.1"/>
    <property type="molecule type" value="Genomic_DNA"/>
</dbReference>
<name>A0ABQ0J5I7_9VIBR</name>
<dbReference type="SUPFAM" id="SSF53067">
    <property type="entry name" value="Actin-like ATPase domain"/>
    <property type="match status" value="2"/>
</dbReference>
<sequence>MTAKDVQHAFAGLEHIGTFMSQDIDVLQQSVEQIPWVSQASVRKQWPDTVKVFLTEYQASAIWNGIDMLDIHGVVFSGDVSVIEEQKVKLYGPEGTERYVLDTYRDSNAKLAELGLAISSLVLNERRAWQVILDNGIRLELGKDALDERLQRFMSLYRELGEKYRRLATLICAMTPGQRLAGSQSKKHQVAKLQKRIQQGDWFYVSISLAYRYLSSVRNWTTQASCSLGIEIAKHKRVQMTKTTDDNIIVGLDIGTATVSALVGEVLPDGQVNIIGAGSSPSRGMDKGGVNDLESVVKSVQRAVDQAELMAECQISNVFISLSGKHIASRIEKGMGTISEEEVSQDDMDRAIHTAKSIKIGDEQRILHVIPQEFTIDYQEGIKNPLGLSGVRMEVSVHLISCHNDMARNIIKAVERCGLKVEQLVFSGLASSNAVITEDERELGVCVVDIGAGTMDISIWTGGALRHTEVFSYAGNAVTSDIAFAFGTPLSDAEEIKVKYGCALSELVSKDDTVNVPSVGGRPSRSLQRQTLAEVIEPRYTELMGLVNQTIDNVQAKLRESGVKHHLAAGVVLTGGAAQIEGVVECAERVFRNQVRVGKPLEVSGLTDYVKEPYHSTAVGLLHYARDSQINDDNDYNEPKRQSVSTIFGKLRNWIQKEF</sequence>
<dbReference type="Pfam" id="PF02491">
    <property type="entry name" value="SHS2_FTSA"/>
    <property type="match status" value="1"/>
</dbReference>
<feature type="domain" description="POTRA" evidence="9">
    <location>
        <begin position="1"/>
        <end position="57"/>
    </location>
</feature>
<keyword evidence="4" id="KW-0812">Transmembrane</keyword>
<dbReference type="NCBIfam" id="TIGR01174">
    <property type="entry name" value="ftsA"/>
    <property type="match status" value="1"/>
</dbReference>
<evidence type="ECO:0000256" key="2">
    <source>
        <dbReference type="ARBA" id="ARBA00022475"/>
    </source>
</evidence>
<evidence type="ECO:0000313" key="10">
    <source>
        <dbReference type="EMBL" id="GAL24048.1"/>
    </source>
</evidence>
<comment type="similarity">
    <text evidence="8">Belongs to the FtsA/MreB family.</text>
</comment>
<reference evidence="11" key="1">
    <citation type="submission" date="2014-09" db="EMBL/GenBank/DDBJ databases">
        <title>Vibrio variabilis JCM 19239. (C206) whole genome shotgun sequence.</title>
        <authorList>
            <person name="Sawabe T."/>
            <person name="Meirelles P."/>
            <person name="Nakanishi M."/>
            <person name="Sayaka M."/>
            <person name="Hattori M."/>
            <person name="Ohkuma M."/>
        </authorList>
    </citation>
    <scope>NUCLEOTIDE SEQUENCE [LARGE SCALE GENOMIC DNA]</scope>
    <source>
        <strain evidence="11">JCM 19239</strain>
    </source>
</reference>
<comment type="subcellular location">
    <subcellularLocation>
        <location evidence="8">Cell membrane</location>
        <topology evidence="8">Peripheral membrane protein</topology>
        <orientation evidence="8">Cytoplasmic side</orientation>
    </subcellularLocation>
    <subcellularLocation>
        <location evidence="1">Membrane</location>
    </subcellularLocation>
    <text evidence="8">Localizes to the Z ring in an FtsZ-dependent manner. Targeted to the membrane through a conserved C-terminal amphipathic helix.</text>
</comment>
<dbReference type="Gene3D" id="3.40.50.11690">
    <property type="entry name" value="Cell division protein FtsQ/DivIB"/>
    <property type="match status" value="1"/>
</dbReference>
<dbReference type="InterPro" id="IPR003494">
    <property type="entry name" value="SHS2_FtsA"/>
</dbReference>
<evidence type="ECO:0000313" key="11">
    <source>
        <dbReference type="Proteomes" id="UP000029223"/>
    </source>
</evidence>
<comment type="subunit">
    <text evidence="8">Self-interacts. Interacts with FtsZ.</text>
</comment>
<keyword evidence="3 8" id="KW-0132">Cell division</keyword>
<evidence type="ECO:0000256" key="6">
    <source>
        <dbReference type="ARBA" id="ARBA00023136"/>
    </source>
</evidence>
<keyword evidence="11" id="KW-1185">Reference proteome</keyword>
<keyword evidence="7 8" id="KW-0131">Cell cycle</keyword>
<dbReference type="InterPro" id="IPR043129">
    <property type="entry name" value="ATPase_NBD"/>
</dbReference>
<proteinExistence type="inferred from homology"/>
<dbReference type="HAMAP" id="MF_02033">
    <property type="entry name" value="FtsA"/>
    <property type="match status" value="1"/>
</dbReference>
<dbReference type="SMART" id="SM00842">
    <property type="entry name" value="FtsA"/>
    <property type="match status" value="1"/>
</dbReference>
<gene>
    <name evidence="8" type="primary">ftsA</name>
    <name evidence="10" type="ORF">JCM19239_3031</name>
</gene>
<organism evidence="10 11">
    <name type="scientific">Vibrio variabilis</name>
    <dbReference type="NCBI Taxonomy" id="990271"/>
    <lineage>
        <taxon>Bacteria</taxon>
        <taxon>Pseudomonadati</taxon>
        <taxon>Pseudomonadota</taxon>
        <taxon>Gammaproteobacteria</taxon>
        <taxon>Vibrionales</taxon>
        <taxon>Vibrionaceae</taxon>
        <taxon>Vibrio</taxon>
    </lineage>
</organism>
<dbReference type="PROSITE" id="PS51779">
    <property type="entry name" value="POTRA"/>
    <property type="match status" value="1"/>
</dbReference>
<evidence type="ECO:0000256" key="7">
    <source>
        <dbReference type="ARBA" id="ARBA00023306"/>
    </source>
</evidence>
<dbReference type="Gene3D" id="3.10.20.310">
    <property type="entry name" value="membrane protein fhac"/>
    <property type="match status" value="1"/>
</dbReference>